<organism evidence="12 13">
    <name type="scientific">Hypsibius exemplaris</name>
    <name type="common">Freshwater tardigrade</name>
    <dbReference type="NCBI Taxonomy" id="2072580"/>
    <lineage>
        <taxon>Eukaryota</taxon>
        <taxon>Metazoa</taxon>
        <taxon>Ecdysozoa</taxon>
        <taxon>Tardigrada</taxon>
        <taxon>Eutardigrada</taxon>
        <taxon>Parachela</taxon>
        <taxon>Hypsibioidea</taxon>
        <taxon>Hypsibiidae</taxon>
        <taxon>Hypsibius</taxon>
    </lineage>
</organism>
<evidence type="ECO:0000256" key="1">
    <source>
        <dbReference type="ARBA" id="ARBA00004651"/>
    </source>
</evidence>
<feature type="transmembrane region" description="Helical" evidence="10">
    <location>
        <begin position="127"/>
        <end position="148"/>
    </location>
</feature>
<feature type="transmembrane region" description="Helical" evidence="10">
    <location>
        <begin position="220"/>
        <end position="238"/>
    </location>
</feature>
<feature type="transmembrane region" description="Helical" evidence="10">
    <location>
        <begin position="295"/>
        <end position="315"/>
    </location>
</feature>
<evidence type="ECO:0000313" key="12">
    <source>
        <dbReference type="EMBL" id="OWA51119.1"/>
    </source>
</evidence>
<evidence type="ECO:0000256" key="2">
    <source>
        <dbReference type="ARBA" id="ARBA00022475"/>
    </source>
</evidence>
<dbReference type="Proteomes" id="UP000192578">
    <property type="component" value="Unassembled WGS sequence"/>
</dbReference>
<feature type="compositionally biased region" description="Polar residues" evidence="9">
    <location>
        <begin position="266"/>
        <end position="285"/>
    </location>
</feature>
<comment type="caution">
    <text evidence="12">The sequence shown here is derived from an EMBL/GenBank/DDBJ whole genome shotgun (WGS) entry which is preliminary data.</text>
</comment>
<evidence type="ECO:0000256" key="4">
    <source>
        <dbReference type="ARBA" id="ARBA00022989"/>
    </source>
</evidence>
<dbReference type="InterPro" id="IPR017452">
    <property type="entry name" value="GPCR_Rhodpsn_7TM"/>
</dbReference>
<protein>
    <recommendedName>
        <fullName evidence="11">G-protein coupled receptors family 1 profile domain-containing protein</fullName>
    </recommendedName>
</protein>
<feature type="transmembrane region" description="Helical" evidence="10">
    <location>
        <begin position="327"/>
        <end position="352"/>
    </location>
</feature>
<evidence type="ECO:0000256" key="5">
    <source>
        <dbReference type="ARBA" id="ARBA00023040"/>
    </source>
</evidence>
<dbReference type="AlphaFoldDB" id="A0A9X6ND48"/>
<evidence type="ECO:0000256" key="9">
    <source>
        <dbReference type="SAM" id="MobiDB-lite"/>
    </source>
</evidence>
<dbReference type="PANTHER" id="PTHR24228:SF59">
    <property type="entry name" value="NEUROPEPTIDE RECEPTOR 15"/>
    <property type="match status" value="1"/>
</dbReference>
<evidence type="ECO:0000259" key="11">
    <source>
        <dbReference type="PROSITE" id="PS50262"/>
    </source>
</evidence>
<dbReference type="GO" id="GO:0005886">
    <property type="term" value="C:plasma membrane"/>
    <property type="evidence" value="ECO:0007669"/>
    <property type="project" value="UniProtKB-SubCell"/>
</dbReference>
<evidence type="ECO:0000256" key="7">
    <source>
        <dbReference type="ARBA" id="ARBA00023170"/>
    </source>
</evidence>
<feature type="transmembrane region" description="Helical" evidence="10">
    <location>
        <begin position="48"/>
        <end position="73"/>
    </location>
</feature>
<accession>A0A9X6ND48</accession>
<dbReference type="Gene3D" id="1.20.1070.10">
    <property type="entry name" value="Rhodopsin 7-helix transmembrane proteins"/>
    <property type="match status" value="1"/>
</dbReference>
<keyword evidence="2" id="KW-1003">Cell membrane</keyword>
<dbReference type="EMBL" id="MTYJ01000215">
    <property type="protein sequence ID" value="OWA51119.1"/>
    <property type="molecule type" value="Genomic_DNA"/>
</dbReference>
<comment type="subcellular location">
    <subcellularLocation>
        <location evidence="1">Cell membrane</location>
        <topology evidence="1">Multi-pass membrane protein</topology>
    </subcellularLocation>
</comment>
<reference evidence="13" key="1">
    <citation type="submission" date="2017-01" db="EMBL/GenBank/DDBJ databases">
        <title>Comparative genomics of anhydrobiosis in the tardigrade Hypsibius dujardini.</title>
        <authorList>
            <person name="Yoshida Y."/>
            <person name="Koutsovoulos G."/>
            <person name="Laetsch D."/>
            <person name="Stevens L."/>
            <person name="Kumar S."/>
            <person name="Horikawa D."/>
            <person name="Ishino K."/>
            <person name="Komine S."/>
            <person name="Tomita M."/>
            <person name="Blaxter M."/>
            <person name="Arakawa K."/>
        </authorList>
    </citation>
    <scope>NUCLEOTIDE SEQUENCE [LARGE SCALE GENOMIC DNA]</scope>
    <source>
        <strain evidence="13">Z151</strain>
    </source>
</reference>
<dbReference type="Pfam" id="PF00001">
    <property type="entry name" value="7tm_1"/>
    <property type="match status" value="1"/>
</dbReference>
<keyword evidence="13" id="KW-1185">Reference proteome</keyword>
<keyword evidence="4 10" id="KW-1133">Transmembrane helix</keyword>
<feature type="domain" description="G-protein coupled receptors family 1 profile" evidence="11">
    <location>
        <begin position="60"/>
        <end position="345"/>
    </location>
</feature>
<evidence type="ECO:0000256" key="6">
    <source>
        <dbReference type="ARBA" id="ARBA00023136"/>
    </source>
</evidence>
<dbReference type="SUPFAM" id="SSF81321">
    <property type="entry name" value="Family A G protein-coupled receptor-like"/>
    <property type="match status" value="1"/>
</dbReference>
<dbReference type="GO" id="GO:0004930">
    <property type="term" value="F:G protein-coupled receptor activity"/>
    <property type="evidence" value="ECO:0007669"/>
    <property type="project" value="UniProtKB-KW"/>
</dbReference>
<evidence type="ECO:0000256" key="10">
    <source>
        <dbReference type="SAM" id="Phobius"/>
    </source>
</evidence>
<keyword evidence="6 10" id="KW-0472">Membrane</keyword>
<feature type="region of interest" description="Disordered" evidence="9">
    <location>
        <begin position="266"/>
        <end position="286"/>
    </location>
</feature>
<feature type="transmembrane region" description="Helical" evidence="10">
    <location>
        <begin position="85"/>
        <end position="107"/>
    </location>
</feature>
<keyword evidence="3 10" id="KW-0812">Transmembrane</keyword>
<evidence type="ECO:0000313" key="13">
    <source>
        <dbReference type="Proteomes" id="UP000192578"/>
    </source>
</evidence>
<keyword evidence="5" id="KW-0297">G-protein coupled receptor</keyword>
<dbReference type="InterPro" id="IPR000276">
    <property type="entry name" value="GPCR_Rhodpsn"/>
</dbReference>
<keyword evidence="8" id="KW-0807">Transducer</keyword>
<sequence length="365" mass="40897">MEPFSENFNSDRNFTSRGNFTISWLNDTILAELKKAAENRLNNLIAGYTYIVLTVFGCSGAVLCLLAIFTLNFRGRQNILTSVRPIFVSFCISSLIYSIVCAFQAYSCLVGLPNFLALPAYDPLCQIIAFGYYMIFFVDVLQHVTLALHRFFAIVVANRFVWVRTRACTAVLVAMPWVFVIIYMGLPFFHVGVDFGYNFTLDRCYIIKVHSWAYAQFRKVFIAIAFVCIAICYSSIAIKVGVTRRRAIGAVEMSTKRTDALSAVNNHSHSAEPTQKPTHKPTAQDNRGAGVTKTVIALCLLFVVTFLPWVIYPLVAKTDIALNTPPGLTVVTLFLLACPSSPWLIVLLTPALRNHIQRQFNRIGF</sequence>
<gene>
    <name evidence="12" type="ORF">BV898_15617</name>
</gene>
<evidence type="ECO:0000256" key="8">
    <source>
        <dbReference type="ARBA" id="ARBA00023224"/>
    </source>
</evidence>
<dbReference type="PANTHER" id="PTHR24228">
    <property type="entry name" value="B2 BRADYKININ RECEPTOR/ANGIOTENSIN II RECEPTOR"/>
    <property type="match status" value="1"/>
</dbReference>
<dbReference type="PROSITE" id="PS50262">
    <property type="entry name" value="G_PROTEIN_RECEP_F1_2"/>
    <property type="match status" value="1"/>
</dbReference>
<dbReference type="CDD" id="cd00637">
    <property type="entry name" value="7tm_classA_rhodopsin-like"/>
    <property type="match status" value="1"/>
</dbReference>
<keyword evidence="7" id="KW-0675">Receptor</keyword>
<feature type="transmembrane region" description="Helical" evidence="10">
    <location>
        <begin position="169"/>
        <end position="189"/>
    </location>
</feature>
<evidence type="ECO:0000256" key="3">
    <source>
        <dbReference type="ARBA" id="ARBA00022692"/>
    </source>
</evidence>
<proteinExistence type="predicted"/>
<name>A0A9X6ND48_HYPEX</name>
<dbReference type="PROSITE" id="PS00237">
    <property type="entry name" value="G_PROTEIN_RECEP_F1_1"/>
    <property type="match status" value="1"/>
</dbReference>